<comment type="caution">
    <text evidence="1">The sequence shown here is derived from an EMBL/GenBank/DDBJ whole genome shotgun (WGS) entry which is preliminary data.</text>
</comment>
<reference evidence="1 2" key="1">
    <citation type="submission" date="2019-06" db="EMBL/GenBank/DDBJ databases">
        <title>Rhodococcus spaelei sp. nov., isolated from a cave.</title>
        <authorList>
            <person name="Lee S.D."/>
        </authorList>
    </citation>
    <scope>NUCLEOTIDE SEQUENCE [LARGE SCALE GENOMIC DNA]</scope>
    <source>
        <strain evidence="1 2">C9-5</strain>
    </source>
</reference>
<evidence type="ECO:0000313" key="2">
    <source>
        <dbReference type="Proteomes" id="UP000316256"/>
    </source>
</evidence>
<sequence length="202" mass="22471">MFIQLIQGKVADEAGLRQCMDRWRDELQPGATGYLGATSGMCSDGTYIALVRFESAEAAARNSERPEQGTWWAETERCFDGPVTFMDCAEVSEWMGGGSDAAGFVQVMEGHSRDTARMRALLTQVEGEVQKARPEILGGTLGTDGKDGYVEAVYFTSEAEARAHERIEIPDDLRSLFEEENELMGEVAYYDMREPVMESARR</sequence>
<dbReference type="EMBL" id="VIGH01000004">
    <property type="protein sequence ID" value="TQF69474.1"/>
    <property type="molecule type" value="Genomic_DNA"/>
</dbReference>
<dbReference type="RefSeq" id="WP_142099553.1">
    <property type="nucleotide sequence ID" value="NZ_VIGH01000004.1"/>
</dbReference>
<accession>A0A541BAX4</accession>
<gene>
    <name evidence="1" type="ORF">FK531_10485</name>
</gene>
<dbReference type="Proteomes" id="UP000316256">
    <property type="component" value="Unassembled WGS sequence"/>
</dbReference>
<name>A0A541BAX4_9NOCA</name>
<dbReference type="OrthoDB" id="3464514at2"/>
<organism evidence="1 2">
    <name type="scientific">Rhodococcus spelaei</name>
    <dbReference type="NCBI Taxonomy" id="2546320"/>
    <lineage>
        <taxon>Bacteria</taxon>
        <taxon>Bacillati</taxon>
        <taxon>Actinomycetota</taxon>
        <taxon>Actinomycetes</taxon>
        <taxon>Mycobacteriales</taxon>
        <taxon>Nocardiaceae</taxon>
        <taxon>Rhodococcus</taxon>
    </lineage>
</organism>
<proteinExistence type="predicted"/>
<evidence type="ECO:0000313" key="1">
    <source>
        <dbReference type="EMBL" id="TQF69474.1"/>
    </source>
</evidence>
<evidence type="ECO:0008006" key="3">
    <source>
        <dbReference type="Google" id="ProtNLM"/>
    </source>
</evidence>
<protein>
    <recommendedName>
        <fullName evidence="3">ABM domain-containing protein</fullName>
    </recommendedName>
</protein>
<keyword evidence="2" id="KW-1185">Reference proteome</keyword>
<dbReference type="AlphaFoldDB" id="A0A541BAX4"/>